<name>A0A2V3DU44_9MICC</name>
<dbReference type="Pfam" id="PF13669">
    <property type="entry name" value="Glyoxalase_4"/>
    <property type="match status" value="1"/>
</dbReference>
<dbReference type="EMBL" id="QHLZ01000016">
    <property type="protein sequence ID" value="PXA64078.1"/>
    <property type="molecule type" value="Genomic_DNA"/>
</dbReference>
<feature type="domain" description="VOC" evidence="1">
    <location>
        <begin position="58"/>
        <end position="183"/>
    </location>
</feature>
<dbReference type="PANTHER" id="PTHR36113:SF6">
    <property type="entry name" value="FOSFOMYCIN RESISTANCE PROTEIN FOSX"/>
    <property type="match status" value="1"/>
</dbReference>
<dbReference type="InterPro" id="IPR029068">
    <property type="entry name" value="Glyas_Bleomycin-R_OHBP_Dase"/>
</dbReference>
<proteinExistence type="predicted"/>
<reference evidence="2 3" key="1">
    <citation type="submission" date="2018-05" db="EMBL/GenBank/DDBJ databases">
        <title>Genetic diversity of glacier-inhabiting Cryobacterium bacteria in China and description of Cryobacterium mengkeensis sp. nov. and Arthrobacter glacialis sp. nov.</title>
        <authorList>
            <person name="Liu Q."/>
            <person name="Xin Y.-H."/>
        </authorList>
    </citation>
    <scope>NUCLEOTIDE SEQUENCE [LARGE SCALE GENOMIC DNA]</scope>
    <source>
        <strain evidence="2 3">GP3</strain>
    </source>
</reference>
<dbReference type="InterPro" id="IPR037523">
    <property type="entry name" value="VOC_core"/>
</dbReference>
<keyword evidence="3" id="KW-1185">Reference proteome</keyword>
<dbReference type="PROSITE" id="PS51819">
    <property type="entry name" value="VOC"/>
    <property type="match status" value="1"/>
</dbReference>
<evidence type="ECO:0000313" key="2">
    <source>
        <dbReference type="EMBL" id="PXA64078.1"/>
    </source>
</evidence>
<dbReference type="AlphaFoldDB" id="A0A2V3DU44"/>
<comment type="caution">
    <text evidence="2">The sequence shown here is derived from an EMBL/GenBank/DDBJ whole genome shotgun (WGS) entry which is preliminary data.</text>
</comment>
<dbReference type="SUPFAM" id="SSF54593">
    <property type="entry name" value="Glyoxalase/Bleomycin resistance protein/Dihydroxybiphenyl dioxygenase"/>
    <property type="match status" value="1"/>
</dbReference>
<dbReference type="InterPro" id="IPR051332">
    <property type="entry name" value="Fosfomycin_Res_Enzymes"/>
</dbReference>
<gene>
    <name evidence="2" type="ORF">CVS29_17060</name>
</gene>
<protein>
    <recommendedName>
        <fullName evidence="1">VOC domain-containing protein</fullName>
    </recommendedName>
</protein>
<dbReference type="PANTHER" id="PTHR36113">
    <property type="entry name" value="LYASE, PUTATIVE-RELATED-RELATED"/>
    <property type="match status" value="1"/>
</dbReference>
<dbReference type="Proteomes" id="UP000246303">
    <property type="component" value="Unassembled WGS sequence"/>
</dbReference>
<organism evidence="2 3">
    <name type="scientific">Arthrobacter psychrochitiniphilus</name>
    <dbReference type="NCBI Taxonomy" id="291045"/>
    <lineage>
        <taxon>Bacteria</taxon>
        <taxon>Bacillati</taxon>
        <taxon>Actinomycetota</taxon>
        <taxon>Actinomycetes</taxon>
        <taxon>Micrococcales</taxon>
        <taxon>Micrococcaceae</taxon>
        <taxon>Arthrobacter</taxon>
    </lineage>
</organism>
<dbReference type="OrthoDB" id="5296884at2"/>
<evidence type="ECO:0000259" key="1">
    <source>
        <dbReference type="PROSITE" id="PS51819"/>
    </source>
</evidence>
<accession>A0A2V3DU44</accession>
<sequence length="184" mass="20839">MLTFDKKKHAPAHYRARSAFPSGTAIVRLFGPSAHVKHRVGLRRLCETWKVDEDLEGSLHHVELWVPNLERAKDEWGWMLTRLGYSPDQNWDQGISWRRGTTYIVAEESPALTSREHQRTAPGLNHLAFHAGSEEKVDALTADSQLHGWQPLFAEKYPHAGGPENYAAYLVNSDGFEVELIATK</sequence>
<dbReference type="Gene3D" id="3.10.180.10">
    <property type="entry name" value="2,3-Dihydroxybiphenyl 1,2-Dioxygenase, domain 1"/>
    <property type="match status" value="1"/>
</dbReference>
<evidence type="ECO:0000313" key="3">
    <source>
        <dbReference type="Proteomes" id="UP000246303"/>
    </source>
</evidence>